<sequence length="210" mass="23491">MTGNVDLRGPGISTYRKEGFAYVADWAALDRDNETFIYRKFDELAARNLLYLQSELFFLEKRLNEFDKNDANSEDMDLKDAARTWETLIQRHGAGNEEAQARMDLILRIRGKLREYRRFDEKSISIAVAVISILVAALLLVGSITGLYFVTNDGAKLGMVATFTAMFALSVGLMTTARRVEIFAATVAYSAVLVVFVSGNISNEQEIPLV</sequence>
<comment type="caution">
    <text evidence="3">The sequence shown here is derived from an EMBL/GenBank/DDBJ whole genome shotgun (WGS) entry which is preliminary data.</text>
</comment>
<protein>
    <recommendedName>
        <fullName evidence="2">DUF6594 domain-containing protein</fullName>
    </recommendedName>
</protein>
<organism evidence="3 4">
    <name type="scientific">Bionectria ochroleuca</name>
    <name type="common">Gliocladium roseum</name>
    <dbReference type="NCBI Taxonomy" id="29856"/>
    <lineage>
        <taxon>Eukaryota</taxon>
        <taxon>Fungi</taxon>
        <taxon>Dikarya</taxon>
        <taxon>Ascomycota</taxon>
        <taxon>Pezizomycotina</taxon>
        <taxon>Sordariomycetes</taxon>
        <taxon>Hypocreomycetidae</taxon>
        <taxon>Hypocreales</taxon>
        <taxon>Bionectriaceae</taxon>
        <taxon>Clonostachys</taxon>
    </lineage>
</organism>
<keyword evidence="1" id="KW-0472">Membrane</keyword>
<name>A0ABY6UIY6_BIOOC</name>
<keyword evidence="4" id="KW-1185">Reference proteome</keyword>
<evidence type="ECO:0000313" key="4">
    <source>
        <dbReference type="Proteomes" id="UP000766486"/>
    </source>
</evidence>
<proteinExistence type="predicted"/>
<dbReference type="Pfam" id="PF20237">
    <property type="entry name" value="DUF6594"/>
    <property type="match status" value="2"/>
</dbReference>
<keyword evidence="1" id="KW-1133">Transmembrane helix</keyword>
<gene>
    <name evidence="3" type="ORF">CLO192961_LOCUS300519</name>
</gene>
<dbReference type="PANTHER" id="PTHR34502">
    <property type="entry name" value="DUF6594 DOMAIN-CONTAINING PROTEIN-RELATED"/>
    <property type="match status" value="1"/>
</dbReference>
<feature type="transmembrane region" description="Helical" evidence="1">
    <location>
        <begin position="157"/>
        <end position="175"/>
    </location>
</feature>
<reference evidence="3 4" key="1">
    <citation type="submission" date="2019-06" db="EMBL/GenBank/DDBJ databases">
        <authorList>
            <person name="Broberg M."/>
        </authorList>
    </citation>
    <scope>NUCLEOTIDE SEQUENCE [LARGE SCALE GENOMIC DNA]</scope>
</reference>
<evidence type="ECO:0000256" key="1">
    <source>
        <dbReference type="SAM" id="Phobius"/>
    </source>
</evidence>
<dbReference type="EMBL" id="CABFNS010000830">
    <property type="protein sequence ID" value="VUC31210.1"/>
    <property type="molecule type" value="Genomic_DNA"/>
</dbReference>
<keyword evidence="1" id="KW-0812">Transmembrane</keyword>
<evidence type="ECO:0000313" key="3">
    <source>
        <dbReference type="EMBL" id="VUC31210.1"/>
    </source>
</evidence>
<feature type="domain" description="DUF6594" evidence="2">
    <location>
        <begin position="27"/>
        <end position="117"/>
    </location>
</feature>
<dbReference type="PANTHER" id="PTHR34502:SF4">
    <property type="entry name" value="DUF6594 DOMAIN-CONTAINING PROTEIN"/>
    <property type="match status" value="1"/>
</dbReference>
<evidence type="ECO:0000259" key="2">
    <source>
        <dbReference type="Pfam" id="PF20237"/>
    </source>
</evidence>
<dbReference type="Proteomes" id="UP000766486">
    <property type="component" value="Unassembled WGS sequence"/>
</dbReference>
<dbReference type="InterPro" id="IPR046529">
    <property type="entry name" value="DUF6594"/>
</dbReference>
<accession>A0ABY6UIY6</accession>
<feature type="transmembrane region" description="Helical" evidence="1">
    <location>
        <begin position="182"/>
        <end position="201"/>
    </location>
</feature>
<feature type="transmembrane region" description="Helical" evidence="1">
    <location>
        <begin position="124"/>
        <end position="151"/>
    </location>
</feature>
<feature type="domain" description="DUF6594" evidence="2">
    <location>
        <begin position="119"/>
        <end position="194"/>
    </location>
</feature>